<dbReference type="CDD" id="cd15242">
    <property type="entry name" value="7tm_Proteorhodopsin"/>
    <property type="match status" value="1"/>
</dbReference>
<gene>
    <name evidence="15" type="ORF">E5R92_02930</name>
</gene>
<dbReference type="AlphaFoldDB" id="A0A6H1Q3N9"/>
<dbReference type="PIRSF" id="PIRSF038142">
    <property type="entry name" value="Rhodopsin_bac_prd"/>
    <property type="match status" value="1"/>
</dbReference>
<evidence type="ECO:0000256" key="3">
    <source>
        <dbReference type="ARBA" id="ARBA00022543"/>
    </source>
</evidence>
<reference evidence="15 16" key="1">
    <citation type="journal article" date="2020" name="Nat. Microbiol.">
        <title>Lysogenic host-virus interactions in SAR11 marine bacteria.</title>
        <authorList>
            <person name="Morris R.M."/>
            <person name="Cain K.R."/>
            <person name="Hvorecny K.L."/>
            <person name="Kollman J.M."/>
        </authorList>
    </citation>
    <scope>NUCLEOTIDE SEQUENCE [LARGE SCALE GENOMIC DNA]</scope>
    <source>
        <strain evidence="15 16">NP1</strain>
    </source>
</reference>
<dbReference type="GO" id="GO:0051213">
    <property type="term" value="F:dioxygenase activity"/>
    <property type="evidence" value="ECO:0007669"/>
    <property type="project" value="UniProtKB-KW"/>
</dbReference>
<comment type="subcellular location">
    <subcellularLocation>
        <location evidence="1">Membrane</location>
        <topology evidence="1">Multi-pass membrane protein</topology>
    </subcellularLocation>
</comment>
<evidence type="ECO:0000256" key="6">
    <source>
        <dbReference type="ARBA" id="ARBA00022925"/>
    </source>
</evidence>
<keyword evidence="7 13" id="KW-1133">Transmembrane helix</keyword>
<keyword evidence="9 13" id="KW-0472">Membrane</keyword>
<evidence type="ECO:0000256" key="9">
    <source>
        <dbReference type="ARBA" id="ARBA00023136"/>
    </source>
</evidence>
<evidence type="ECO:0000256" key="8">
    <source>
        <dbReference type="ARBA" id="ARBA00022991"/>
    </source>
</evidence>
<dbReference type="GO" id="GO:0016020">
    <property type="term" value="C:membrane"/>
    <property type="evidence" value="ECO:0007669"/>
    <property type="project" value="UniProtKB-SubCell"/>
</dbReference>
<keyword evidence="15" id="KW-0560">Oxidoreductase</keyword>
<evidence type="ECO:0000256" key="4">
    <source>
        <dbReference type="ARBA" id="ARBA00022606"/>
    </source>
</evidence>
<dbReference type="Proteomes" id="UP000501094">
    <property type="component" value="Chromosome"/>
</dbReference>
<feature type="chain" id="PRO_5026217882" evidence="14">
    <location>
        <begin position="24"/>
        <end position="256"/>
    </location>
</feature>
<keyword evidence="15" id="KW-0223">Dioxygenase</keyword>
<protein>
    <submittedName>
        <fullName evidence="15">Biphenyl 2,3-dioxygenase</fullName>
    </submittedName>
</protein>
<evidence type="ECO:0000256" key="5">
    <source>
        <dbReference type="ARBA" id="ARBA00022692"/>
    </source>
</evidence>
<organism evidence="15 16">
    <name type="scientific">Candidatus Pelagibacter giovannonii</name>
    <dbReference type="NCBI Taxonomy" id="2563896"/>
    <lineage>
        <taxon>Bacteria</taxon>
        <taxon>Pseudomonadati</taxon>
        <taxon>Pseudomonadota</taxon>
        <taxon>Alphaproteobacteria</taxon>
        <taxon>Candidatus Pelagibacterales</taxon>
        <taxon>Candidatus Pelagibacteraceae</taxon>
        <taxon>Candidatus Pelagibacter</taxon>
    </lineage>
</organism>
<dbReference type="PROSITE" id="PS00950">
    <property type="entry name" value="BACTERIAL_OPSIN_1"/>
    <property type="match status" value="1"/>
</dbReference>
<comment type="similarity">
    <text evidence="2">Belongs to the archaeal/bacterial/fungal opsin family.</text>
</comment>
<dbReference type="SUPFAM" id="SSF81321">
    <property type="entry name" value="Family A G protein-coupled receptor-like"/>
    <property type="match status" value="1"/>
</dbReference>
<feature type="transmembrane region" description="Helical" evidence="13">
    <location>
        <begin position="103"/>
        <end position="121"/>
    </location>
</feature>
<dbReference type="PANTHER" id="PTHR28286:SF2">
    <property type="entry name" value="BACTERIORHODOPSIN _OPSIN, NOPA (EUROFUNG)"/>
    <property type="match status" value="1"/>
</dbReference>
<dbReference type="PANTHER" id="PTHR28286">
    <property type="match status" value="1"/>
</dbReference>
<dbReference type="Pfam" id="PF01036">
    <property type="entry name" value="Bac_rhodopsin"/>
    <property type="match status" value="1"/>
</dbReference>
<dbReference type="KEGG" id="peg:E5R92_02930"/>
<keyword evidence="16" id="KW-1185">Reference proteome</keyword>
<dbReference type="GO" id="GO:0010461">
    <property type="term" value="F:light-activated monoatomic ion channel activity"/>
    <property type="evidence" value="ECO:0007669"/>
    <property type="project" value="InterPro"/>
</dbReference>
<proteinExistence type="inferred from homology"/>
<evidence type="ECO:0000256" key="12">
    <source>
        <dbReference type="PIRSR" id="PIRSR038142-50"/>
    </source>
</evidence>
<keyword evidence="6 12" id="KW-0681">Retinal protein</keyword>
<keyword evidence="14" id="KW-0732">Signal</keyword>
<feature type="signal peptide" evidence="14">
    <location>
        <begin position="1"/>
        <end position="23"/>
    </location>
</feature>
<feature type="modified residue" description="N6-(retinylidene)lysine" evidence="12">
    <location>
        <position position="236"/>
    </location>
</feature>
<feature type="transmembrane region" description="Helical" evidence="13">
    <location>
        <begin position="151"/>
        <end position="172"/>
    </location>
</feature>
<feature type="transmembrane region" description="Helical" evidence="13">
    <location>
        <begin position="184"/>
        <end position="206"/>
    </location>
</feature>
<evidence type="ECO:0000256" key="1">
    <source>
        <dbReference type="ARBA" id="ARBA00004141"/>
    </source>
</evidence>
<evidence type="ECO:0000256" key="7">
    <source>
        <dbReference type="ARBA" id="ARBA00022989"/>
    </source>
</evidence>
<evidence type="ECO:0000313" key="15">
    <source>
        <dbReference type="EMBL" id="QIZ20739.1"/>
    </source>
</evidence>
<feature type="site" description="Primary proton acceptor" evidence="11">
    <location>
        <position position="102"/>
    </location>
</feature>
<keyword evidence="10" id="KW-0675">Receptor</keyword>
<sequence>MKKLKLFALTAVALIGASGVANAETAMLASDDFVGISFWLVSMVMLASTAFFFLEAGNVAAGWRTSIIVSGLVTGIAFVHYVYMRDVWVITGESPTVYRYIDWLITVPLLMIEFYLVLAAVGKANSGIFWRLLIGTVVMLVGGYLGEAGYINATLGFVIGMAGWFYILYEVFSGEAGKAAAKSGNKALVTAFGAMRMIVTVGWAIYPLGYVFGYLTGGVDADSLNVIYNIADLLNKTAFGLIIWAAAIQSGGRKAK</sequence>
<dbReference type="InterPro" id="IPR018229">
    <property type="entry name" value="Rhodopsin_retinal_BS"/>
</dbReference>
<keyword evidence="5 13" id="KW-0812">Transmembrane</keyword>
<comment type="PTM">
    <text evidence="12">Contains one covalently linked retinal chromophore.</text>
</comment>
<dbReference type="GO" id="GO:0007602">
    <property type="term" value="P:phototransduction"/>
    <property type="evidence" value="ECO:0007669"/>
    <property type="project" value="UniProtKB-KW"/>
</dbReference>
<dbReference type="InterPro" id="IPR017402">
    <property type="entry name" value="Proteorhodopsin"/>
</dbReference>
<dbReference type="Gene3D" id="1.20.1070.10">
    <property type="entry name" value="Rhodopsin 7-helix transmembrane proteins"/>
    <property type="match status" value="1"/>
</dbReference>
<evidence type="ECO:0000256" key="11">
    <source>
        <dbReference type="PIRSR" id="PIRSR038142-1"/>
    </source>
</evidence>
<evidence type="ECO:0000256" key="14">
    <source>
        <dbReference type="SAM" id="SignalP"/>
    </source>
</evidence>
<keyword evidence="8 12" id="KW-0157">Chromophore</keyword>
<evidence type="ECO:0000256" key="10">
    <source>
        <dbReference type="ARBA" id="ARBA00023170"/>
    </source>
</evidence>
<accession>A0A6H1Q3N9</accession>
<feature type="transmembrane region" description="Helical" evidence="13">
    <location>
        <begin position="66"/>
        <end position="83"/>
    </location>
</feature>
<name>A0A6H1Q3N9_9PROT</name>
<evidence type="ECO:0000313" key="16">
    <source>
        <dbReference type="Proteomes" id="UP000501094"/>
    </source>
</evidence>
<evidence type="ECO:0000256" key="13">
    <source>
        <dbReference type="SAM" id="Phobius"/>
    </source>
</evidence>
<feature type="transmembrane region" description="Helical" evidence="13">
    <location>
        <begin position="33"/>
        <end position="54"/>
    </location>
</feature>
<feature type="site" description="Responsible for spectral tuning" evidence="11">
    <location>
        <position position="110"/>
    </location>
</feature>
<dbReference type="GO" id="GO:0009881">
    <property type="term" value="F:photoreceptor activity"/>
    <property type="evidence" value="ECO:0007669"/>
    <property type="project" value="UniProtKB-KW"/>
</dbReference>
<dbReference type="SMART" id="SM01021">
    <property type="entry name" value="Bac_rhodopsin"/>
    <property type="match status" value="1"/>
</dbReference>
<keyword evidence="3" id="KW-0600">Photoreceptor protein</keyword>
<feature type="site" description="Primary proton donor" evidence="11">
    <location>
        <position position="113"/>
    </location>
</feature>
<dbReference type="RefSeq" id="WP_168606621.1">
    <property type="nucleotide sequence ID" value="NZ_CP038852.1"/>
</dbReference>
<keyword evidence="4" id="KW-0716">Sensory transduction</keyword>
<dbReference type="EMBL" id="CP038852">
    <property type="protein sequence ID" value="QIZ20739.1"/>
    <property type="molecule type" value="Genomic_DNA"/>
</dbReference>
<feature type="transmembrane region" description="Helical" evidence="13">
    <location>
        <begin position="128"/>
        <end position="145"/>
    </location>
</feature>
<feature type="transmembrane region" description="Helical" evidence="13">
    <location>
        <begin position="226"/>
        <end position="248"/>
    </location>
</feature>
<dbReference type="InterPro" id="IPR001425">
    <property type="entry name" value="Arc/bac/fun_rhodopsins"/>
</dbReference>
<evidence type="ECO:0000256" key="2">
    <source>
        <dbReference type="ARBA" id="ARBA00008130"/>
    </source>
</evidence>